<proteinExistence type="predicted"/>
<reference evidence="1 2" key="1">
    <citation type="journal article" date="2021" name="Commun. Biol.">
        <title>The genome of Shorea leprosula (Dipterocarpaceae) highlights the ecological relevance of drought in aseasonal tropical rainforests.</title>
        <authorList>
            <person name="Ng K.K.S."/>
            <person name="Kobayashi M.J."/>
            <person name="Fawcett J.A."/>
            <person name="Hatakeyama M."/>
            <person name="Paape T."/>
            <person name="Ng C.H."/>
            <person name="Ang C.C."/>
            <person name="Tnah L.H."/>
            <person name="Lee C.T."/>
            <person name="Nishiyama T."/>
            <person name="Sese J."/>
            <person name="O'Brien M.J."/>
            <person name="Copetti D."/>
            <person name="Mohd Noor M.I."/>
            <person name="Ong R.C."/>
            <person name="Putra M."/>
            <person name="Sireger I.Z."/>
            <person name="Indrioko S."/>
            <person name="Kosugi Y."/>
            <person name="Izuno A."/>
            <person name="Isagi Y."/>
            <person name="Lee S.L."/>
            <person name="Shimizu K.K."/>
        </authorList>
    </citation>
    <scope>NUCLEOTIDE SEQUENCE [LARGE SCALE GENOMIC DNA]</scope>
    <source>
        <strain evidence="1">214</strain>
    </source>
</reference>
<evidence type="ECO:0000313" key="2">
    <source>
        <dbReference type="Proteomes" id="UP001054252"/>
    </source>
</evidence>
<accession>A0AAV5ILI7</accession>
<dbReference type="EMBL" id="BPVZ01000019">
    <property type="protein sequence ID" value="GKV02781.1"/>
    <property type="molecule type" value="Genomic_DNA"/>
</dbReference>
<organism evidence="1 2">
    <name type="scientific">Rubroshorea leprosula</name>
    <dbReference type="NCBI Taxonomy" id="152421"/>
    <lineage>
        <taxon>Eukaryota</taxon>
        <taxon>Viridiplantae</taxon>
        <taxon>Streptophyta</taxon>
        <taxon>Embryophyta</taxon>
        <taxon>Tracheophyta</taxon>
        <taxon>Spermatophyta</taxon>
        <taxon>Magnoliopsida</taxon>
        <taxon>eudicotyledons</taxon>
        <taxon>Gunneridae</taxon>
        <taxon>Pentapetalae</taxon>
        <taxon>rosids</taxon>
        <taxon>malvids</taxon>
        <taxon>Malvales</taxon>
        <taxon>Dipterocarpaceae</taxon>
        <taxon>Rubroshorea</taxon>
    </lineage>
</organism>
<keyword evidence="2" id="KW-1185">Reference proteome</keyword>
<sequence>MHAQFNGKHNNFISNQSCSYLCKTVLVPPPFQKQVKICLKIEGRYHDLLISNRIT</sequence>
<comment type="caution">
    <text evidence="1">The sequence shown here is derived from an EMBL/GenBank/DDBJ whole genome shotgun (WGS) entry which is preliminary data.</text>
</comment>
<gene>
    <name evidence="1" type="ORF">SLEP1_g15171</name>
</gene>
<dbReference type="AlphaFoldDB" id="A0AAV5ILI7"/>
<protein>
    <submittedName>
        <fullName evidence="1">Uncharacterized protein</fullName>
    </submittedName>
</protein>
<name>A0AAV5ILI7_9ROSI</name>
<dbReference type="Proteomes" id="UP001054252">
    <property type="component" value="Unassembled WGS sequence"/>
</dbReference>
<evidence type="ECO:0000313" key="1">
    <source>
        <dbReference type="EMBL" id="GKV02781.1"/>
    </source>
</evidence>